<dbReference type="Pfam" id="PF01614">
    <property type="entry name" value="IclR_C"/>
    <property type="match status" value="1"/>
</dbReference>
<dbReference type="PANTHER" id="PTHR30136">
    <property type="entry name" value="HELIX-TURN-HELIX TRANSCRIPTIONAL REGULATOR, ICLR FAMILY"/>
    <property type="match status" value="1"/>
</dbReference>
<dbReference type="FunFam" id="1.10.10.10:FF:000056">
    <property type="entry name" value="IclR family transcriptional regulator"/>
    <property type="match status" value="1"/>
</dbReference>
<dbReference type="InterPro" id="IPR014757">
    <property type="entry name" value="Tscrpt_reg_IclR_C"/>
</dbReference>
<dbReference type="InterPro" id="IPR036388">
    <property type="entry name" value="WH-like_DNA-bd_sf"/>
</dbReference>
<proteinExistence type="predicted"/>
<dbReference type="GO" id="GO:0003700">
    <property type="term" value="F:DNA-binding transcription factor activity"/>
    <property type="evidence" value="ECO:0007669"/>
    <property type="project" value="TreeGrafter"/>
</dbReference>
<dbReference type="Proteomes" id="UP000246744">
    <property type="component" value="Unassembled WGS sequence"/>
</dbReference>
<keyword evidence="3" id="KW-0804">Transcription</keyword>
<dbReference type="SMART" id="SM00346">
    <property type="entry name" value="HTH_ICLR"/>
    <property type="match status" value="1"/>
</dbReference>
<dbReference type="GO" id="GO:0003677">
    <property type="term" value="F:DNA binding"/>
    <property type="evidence" value="ECO:0007669"/>
    <property type="project" value="UniProtKB-KW"/>
</dbReference>
<dbReference type="PANTHER" id="PTHR30136:SF22">
    <property type="entry name" value="TRANSCRIPTIONAL REPRESSOR ICLR"/>
    <property type="match status" value="1"/>
</dbReference>
<keyword evidence="2" id="KW-0238">DNA-binding</keyword>
<dbReference type="OrthoDB" id="9807558at2"/>
<dbReference type="SUPFAM" id="SSF55781">
    <property type="entry name" value="GAF domain-like"/>
    <property type="match status" value="1"/>
</dbReference>
<dbReference type="AlphaFoldDB" id="A0A317PXF3"/>
<gene>
    <name evidence="7" type="ORF">DES37_10910</name>
</gene>
<dbReference type="Gene3D" id="1.10.10.10">
    <property type="entry name" value="Winged helix-like DNA-binding domain superfamily/Winged helix DNA-binding domain"/>
    <property type="match status" value="1"/>
</dbReference>
<evidence type="ECO:0000259" key="5">
    <source>
        <dbReference type="PROSITE" id="PS51077"/>
    </source>
</evidence>
<evidence type="ECO:0000259" key="6">
    <source>
        <dbReference type="PROSITE" id="PS51078"/>
    </source>
</evidence>
<comment type="caution">
    <text evidence="7">The sequence shown here is derived from an EMBL/GenBank/DDBJ whole genome shotgun (WGS) entry which is preliminary data.</text>
</comment>
<feature type="domain" description="IclR-ED" evidence="6">
    <location>
        <begin position="90"/>
        <end position="275"/>
    </location>
</feature>
<name>A0A317PXF3_9ENTR</name>
<dbReference type="RefSeq" id="WP_036102933.1">
    <property type="nucleotide sequence ID" value="NZ_QGTS01000009.1"/>
</dbReference>
<dbReference type="SUPFAM" id="SSF46785">
    <property type="entry name" value="Winged helix' DNA-binding domain"/>
    <property type="match status" value="1"/>
</dbReference>
<keyword evidence="1" id="KW-0805">Transcription regulation</keyword>
<dbReference type="NCBIfam" id="NF008601">
    <property type="entry name" value="PRK11569.1"/>
    <property type="match status" value="1"/>
</dbReference>
<evidence type="ECO:0000256" key="2">
    <source>
        <dbReference type="ARBA" id="ARBA00023125"/>
    </source>
</evidence>
<feature type="domain" description="HTH iclR-type" evidence="5">
    <location>
        <begin position="27"/>
        <end position="89"/>
    </location>
</feature>
<dbReference type="InterPro" id="IPR005471">
    <property type="entry name" value="Tscrpt_reg_IclR_N"/>
</dbReference>
<dbReference type="PROSITE" id="PS51078">
    <property type="entry name" value="ICLR_ED"/>
    <property type="match status" value="1"/>
</dbReference>
<dbReference type="InterPro" id="IPR036390">
    <property type="entry name" value="WH_DNA-bd_sf"/>
</dbReference>
<accession>A0A317PXF3</accession>
<feature type="region of interest" description="Disordered" evidence="4">
    <location>
        <begin position="1"/>
        <end position="24"/>
    </location>
</feature>
<sequence length="277" mass="29834">MATAVPAKRGKKPRSAAAAPAPATGQVQSLTRGLKLLEWIAESGSNVALTELAQQAGLPNSTTHRLLTTLQQQGFVRQVGELGHWAIGAHAFIVGSSFLQSRNLLAIVHPELRKLMEASGETVNLAVLDMSDHQAIIIDQVQCTQLMRMSAPIGGKLPMHASGAGKAFLANLNEDQVSGLLHRQGLHAYTPATLTSPVLLKEDLLQIRKRGYSFDDEEHALGLRCIASCLYDEHKEPFAAISISGPISRITDDRVTELGAMVIKATRELTLAWGGQR</sequence>
<dbReference type="Gene3D" id="3.30.450.40">
    <property type="match status" value="1"/>
</dbReference>
<dbReference type="InterPro" id="IPR050707">
    <property type="entry name" value="HTH_MetabolicPath_Reg"/>
</dbReference>
<evidence type="ECO:0000256" key="3">
    <source>
        <dbReference type="ARBA" id="ARBA00023163"/>
    </source>
</evidence>
<protein>
    <submittedName>
        <fullName evidence="7">IclR family transcriptional regulator</fullName>
    </submittedName>
</protein>
<reference evidence="7 8" key="1">
    <citation type="submission" date="2018-05" db="EMBL/GenBank/DDBJ databases">
        <title>Genomic Encyclopedia of Type Strains, Phase IV (KMG-IV): sequencing the most valuable type-strain genomes for metagenomic binning, comparative biology and taxonomic classification.</title>
        <authorList>
            <person name="Goeker M."/>
        </authorList>
    </citation>
    <scope>NUCLEOTIDE SEQUENCE [LARGE SCALE GENOMIC DNA]</scope>
    <source>
        <strain evidence="7 8">DSM 19579</strain>
    </source>
</reference>
<organism evidence="7 8">
    <name type="scientific">Mangrovibacter plantisponsor</name>
    <dbReference type="NCBI Taxonomy" id="451513"/>
    <lineage>
        <taxon>Bacteria</taxon>
        <taxon>Pseudomonadati</taxon>
        <taxon>Pseudomonadota</taxon>
        <taxon>Gammaproteobacteria</taxon>
        <taxon>Enterobacterales</taxon>
        <taxon>Enterobacteriaceae</taxon>
        <taxon>Mangrovibacter</taxon>
    </lineage>
</organism>
<keyword evidence="8" id="KW-1185">Reference proteome</keyword>
<dbReference type="Pfam" id="PF09339">
    <property type="entry name" value="HTH_IclR"/>
    <property type="match status" value="1"/>
</dbReference>
<evidence type="ECO:0000313" key="8">
    <source>
        <dbReference type="Proteomes" id="UP000246744"/>
    </source>
</evidence>
<evidence type="ECO:0000256" key="1">
    <source>
        <dbReference type="ARBA" id="ARBA00023015"/>
    </source>
</evidence>
<evidence type="ECO:0000313" key="7">
    <source>
        <dbReference type="EMBL" id="PWW06893.1"/>
    </source>
</evidence>
<dbReference type="InterPro" id="IPR029016">
    <property type="entry name" value="GAF-like_dom_sf"/>
</dbReference>
<dbReference type="EMBL" id="QGTS01000009">
    <property type="protein sequence ID" value="PWW06893.1"/>
    <property type="molecule type" value="Genomic_DNA"/>
</dbReference>
<dbReference type="PROSITE" id="PS51077">
    <property type="entry name" value="HTH_ICLR"/>
    <property type="match status" value="1"/>
</dbReference>
<dbReference type="GO" id="GO:0045892">
    <property type="term" value="P:negative regulation of DNA-templated transcription"/>
    <property type="evidence" value="ECO:0007669"/>
    <property type="project" value="TreeGrafter"/>
</dbReference>
<evidence type="ECO:0000256" key="4">
    <source>
        <dbReference type="SAM" id="MobiDB-lite"/>
    </source>
</evidence>